<feature type="transmembrane region" description="Helical" evidence="1">
    <location>
        <begin position="67"/>
        <end position="87"/>
    </location>
</feature>
<reference evidence="3 4" key="1">
    <citation type="submission" date="2014-07" db="EMBL/GenBank/DDBJ databases">
        <title>Methanogenic archaea and the global carbon cycle.</title>
        <authorList>
            <person name="Henriksen J.R."/>
            <person name="Luke J."/>
            <person name="Reinhart S."/>
            <person name="Benedict M.N."/>
            <person name="Youngblut N.D."/>
            <person name="Metcalf M.E."/>
            <person name="Whitaker R.J."/>
            <person name="Metcalf W.W."/>
        </authorList>
    </citation>
    <scope>NUCLEOTIDE SEQUENCE [LARGE SCALE GENOMIC DNA]</scope>
    <source>
        <strain evidence="3 4">Z-761</strain>
    </source>
</reference>
<dbReference type="EMBL" id="CP009520">
    <property type="protein sequence ID" value="AKB45749.1"/>
    <property type="molecule type" value="Genomic_DNA"/>
</dbReference>
<dbReference type="HOGENOM" id="CLU_084118_2_0_2"/>
<dbReference type="PANTHER" id="PTHR36216">
    <property type="entry name" value="TRANSCRIPTIONAL REGULATOR, TRMB"/>
    <property type="match status" value="1"/>
</dbReference>
<gene>
    <name evidence="3" type="ORF">MSVAZ_3480</name>
</gene>
<dbReference type="RefSeq" id="WP_231592316.1">
    <property type="nucleotide sequence ID" value="NZ_CP009520.1"/>
</dbReference>
<dbReference type="STRING" id="1434123.MSVAZ_3480"/>
<dbReference type="SMART" id="SM00418">
    <property type="entry name" value="HTH_ARSR"/>
    <property type="match status" value="1"/>
</dbReference>
<evidence type="ECO:0000313" key="4">
    <source>
        <dbReference type="Proteomes" id="UP000033096"/>
    </source>
</evidence>
<name>A0A0E3Q9R9_9EURY</name>
<dbReference type="InterPro" id="IPR056504">
    <property type="entry name" value="HTH_HVO_0163_N"/>
</dbReference>
<evidence type="ECO:0000313" key="3">
    <source>
        <dbReference type="EMBL" id="AKB45749.1"/>
    </source>
</evidence>
<dbReference type="SUPFAM" id="SSF46785">
    <property type="entry name" value="Winged helix' DNA-binding domain"/>
    <property type="match status" value="2"/>
</dbReference>
<dbReference type="InterPro" id="IPR001845">
    <property type="entry name" value="HTH_ArsR_DNA-bd_dom"/>
</dbReference>
<dbReference type="PROSITE" id="PS50987">
    <property type="entry name" value="HTH_ARSR_2"/>
    <property type="match status" value="1"/>
</dbReference>
<dbReference type="GO" id="GO:0003700">
    <property type="term" value="F:DNA-binding transcription factor activity"/>
    <property type="evidence" value="ECO:0007669"/>
    <property type="project" value="InterPro"/>
</dbReference>
<dbReference type="InterPro" id="IPR036390">
    <property type="entry name" value="WH_DNA-bd_sf"/>
</dbReference>
<proteinExistence type="predicted"/>
<dbReference type="KEGG" id="mvc:MSVAZ_3480"/>
<protein>
    <submittedName>
        <fullName evidence="3">Transcriptional regulator, ArsR family</fullName>
    </submittedName>
</protein>
<dbReference type="InterPro" id="IPR011991">
    <property type="entry name" value="ArsR-like_HTH"/>
</dbReference>
<keyword evidence="1" id="KW-0472">Membrane</keyword>
<dbReference type="Gene3D" id="1.10.10.10">
    <property type="entry name" value="Winged helix-like DNA-binding domain superfamily/Winged helix DNA-binding domain"/>
    <property type="match status" value="2"/>
</dbReference>
<dbReference type="Pfam" id="PF24266">
    <property type="entry name" value="HTH_HVO_0163_N"/>
    <property type="match status" value="1"/>
</dbReference>
<dbReference type="Proteomes" id="UP000033096">
    <property type="component" value="Chromosome"/>
</dbReference>
<organism evidence="3 4">
    <name type="scientific">Methanosarcina vacuolata Z-761</name>
    <dbReference type="NCBI Taxonomy" id="1434123"/>
    <lineage>
        <taxon>Archaea</taxon>
        <taxon>Methanobacteriati</taxon>
        <taxon>Methanobacteriota</taxon>
        <taxon>Stenosarchaea group</taxon>
        <taxon>Methanomicrobia</taxon>
        <taxon>Methanosarcinales</taxon>
        <taxon>Methanosarcinaceae</taxon>
        <taxon>Methanosarcina</taxon>
    </lineage>
</organism>
<dbReference type="Pfam" id="PF13412">
    <property type="entry name" value="HTH_24"/>
    <property type="match status" value="1"/>
</dbReference>
<feature type="domain" description="HTH arsR-type" evidence="2">
    <location>
        <begin position="168"/>
        <end position="264"/>
    </location>
</feature>
<dbReference type="CDD" id="cd00090">
    <property type="entry name" value="HTH_ARSR"/>
    <property type="match status" value="2"/>
</dbReference>
<keyword evidence="1" id="KW-1133">Transmembrane helix</keyword>
<evidence type="ECO:0000256" key="1">
    <source>
        <dbReference type="SAM" id="Phobius"/>
    </source>
</evidence>
<sequence>MELSTIRLKLPIIPKLQNVVILFLLFIFLIATAEATEYTVEPISSDQFGVPINGEKVVEVQVIEIPYWQFLLWLVTVNILAAVDLLYSKRIIFSIAGYKIVNSKNVLDNPSRLNIYTYIKTNPGAYISEIVGNVGLDRESIKYHIKALEAQNKIEAYREGGKTRFFENNFTYNEKEIRVISVLQNVMNQRIIAEILTCNCNTNIALARELGVSRATISWYIKNLREIGLITETKEGRNTIYRINHVYELVVEKHIKQLQSSYNN</sequence>
<accession>A0A0E3Q9R9</accession>
<dbReference type="AlphaFoldDB" id="A0A0E3Q9R9"/>
<keyword evidence="4" id="KW-1185">Reference proteome</keyword>
<dbReference type="PATRIC" id="fig|1434123.4.peg.4260"/>
<dbReference type="InterPro" id="IPR036388">
    <property type="entry name" value="WH-like_DNA-bd_sf"/>
</dbReference>
<dbReference type="GeneID" id="24812031"/>
<evidence type="ECO:0000259" key="2">
    <source>
        <dbReference type="PROSITE" id="PS50987"/>
    </source>
</evidence>
<dbReference type="PANTHER" id="PTHR36216:SF1">
    <property type="entry name" value="HTH ARSR-TYPE DOMAIN-CONTAINING PROTEIN"/>
    <property type="match status" value="1"/>
</dbReference>
<keyword evidence="1" id="KW-0812">Transmembrane</keyword>